<reference evidence="6" key="1">
    <citation type="journal article" date="2019" name="Int. J. Syst. Evol. Microbiol.">
        <title>The Global Catalogue of Microorganisms (GCM) 10K type strain sequencing project: providing services to taxonomists for standard genome sequencing and annotation.</title>
        <authorList>
            <consortium name="The Broad Institute Genomics Platform"/>
            <consortium name="The Broad Institute Genome Sequencing Center for Infectious Disease"/>
            <person name="Wu L."/>
            <person name="Ma J."/>
        </authorList>
    </citation>
    <scope>NUCLEOTIDE SEQUENCE [LARGE SCALE GENOMIC DNA]</scope>
    <source>
        <strain evidence="6">JCM 18409</strain>
    </source>
</reference>
<protein>
    <recommendedName>
        <fullName evidence="3">Pyridine nucleotide-disulfide oxidoreductase domain-containing protein 2</fullName>
    </recommendedName>
</protein>
<gene>
    <name evidence="5" type="ORF">GCM10023335_70940</name>
</gene>
<evidence type="ECO:0000313" key="5">
    <source>
        <dbReference type="EMBL" id="GAA5030518.1"/>
    </source>
</evidence>
<dbReference type="PANTHER" id="PTHR10668">
    <property type="entry name" value="PHYTOENE DEHYDROGENASE"/>
    <property type="match status" value="1"/>
</dbReference>
<dbReference type="RefSeq" id="WP_345656898.1">
    <property type="nucleotide sequence ID" value="NZ_BAABKB010000033.1"/>
</dbReference>
<evidence type="ECO:0000259" key="4">
    <source>
        <dbReference type="Pfam" id="PF01593"/>
    </source>
</evidence>
<comment type="function">
    <text evidence="1">Probable oxidoreductase that may play a role as regulator of mitochondrial function.</text>
</comment>
<sequence length="532" mass="56805">MTSYDAIVVGGGHNGLVAALYLARSGWSVAVLERNDVVGGAIASGEVTLQGYVHDLYSTNQNLFLGSAAYADLGADLTRLGLKFRVTTSPYANVFPDGQSLRVYQDYAKTRDTLAAHDPKDADGFDRLYAVYQRYAPYLFALYGSALPSWAAAREVVRLLRKQGRSGALDLARTLLMSTRELGETWFASREAQAMAACWGMHLDFAPDVAGGAMFPLLELFADMENGMSVVEGGAQRLPEALAALLTEKGGEVHTGAEVDRVLCQGGRVVGVRTVDGTQLHARRAVIANTGPGALYERLLEPEDVPADVRRRSRAFRYGPGTLMVHLALDGPLPWSGVGDLGEFGYVHVAPYVDDLARTYAEAQAGLLPTDPLLVVGQTTAIDPTRAPAGRHIAWIQVRTVPAVVRGDAAGTIKATAWPEIAEAMGDRVLSKLERYAPGASSLITGRAIRSPQDLESANPNLVGGDSAGGSHHLPQNFLFRPLGSGHNGYRTAVRRLYLTGAATWPGAGNNAASGRLAALQVLRDARSRRSS</sequence>
<feature type="domain" description="Amine oxidase" evidence="4">
    <location>
        <begin position="15"/>
        <end position="354"/>
    </location>
</feature>
<organism evidence="5 6">
    <name type="scientific">Streptomyces siamensis</name>
    <dbReference type="NCBI Taxonomy" id="1274986"/>
    <lineage>
        <taxon>Bacteria</taxon>
        <taxon>Bacillati</taxon>
        <taxon>Actinomycetota</taxon>
        <taxon>Actinomycetes</taxon>
        <taxon>Kitasatosporales</taxon>
        <taxon>Streptomycetaceae</taxon>
        <taxon>Streptomyces</taxon>
    </lineage>
</organism>
<dbReference type="EMBL" id="BAABKB010000033">
    <property type="protein sequence ID" value="GAA5030518.1"/>
    <property type="molecule type" value="Genomic_DNA"/>
</dbReference>
<dbReference type="Gene3D" id="3.50.50.60">
    <property type="entry name" value="FAD/NAD(P)-binding domain"/>
    <property type="match status" value="2"/>
</dbReference>
<accession>A0ABP9JFL6</accession>
<dbReference type="Proteomes" id="UP001501759">
    <property type="component" value="Unassembled WGS sequence"/>
</dbReference>
<name>A0ABP9JFL6_9ACTN</name>
<comment type="caution">
    <text evidence="5">The sequence shown here is derived from an EMBL/GenBank/DDBJ whole genome shotgun (WGS) entry which is preliminary data.</text>
</comment>
<evidence type="ECO:0000256" key="2">
    <source>
        <dbReference type="ARBA" id="ARBA00038825"/>
    </source>
</evidence>
<keyword evidence="6" id="KW-1185">Reference proteome</keyword>
<dbReference type="InterPro" id="IPR036188">
    <property type="entry name" value="FAD/NAD-bd_sf"/>
</dbReference>
<evidence type="ECO:0000256" key="1">
    <source>
        <dbReference type="ARBA" id="ARBA00037217"/>
    </source>
</evidence>
<proteinExistence type="predicted"/>
<evidence type="ECO:0000313" key="6">
    <source>
        <dbReference type="Proteomes" id="UP001501759"/>
    </source>
</evidence>
<dbReference type="PANTHER" id="PTHR10668:SF105">
    <property type="entry name" value="DEHYDROGENASE-RELATED"/>
    <property type="match status" value="1"/>
</dbReference>
<comment type="subunit">
    <text evidence="2">Interacts with COX5B; this interaction may contribute to localize PYROXD2 to the inner face of the inner mitochondrial membrane.</text>
</comment>
<evidence type="ECO:0000256" key="3">
    <source>
        <dbReference type="ARBA" id="ARBA00040298"/>
    </source>
</evidence>
<dbReference type="InterPro" id="IPR002937">
    <property type="entry name" value="Amino_oxidase"/>
</dbReference>
<dbReference type="SUPFAM" id="SSF51905">
    <property type="entry name" value="FAD/NAD(P)-binding domain"/>
    <property type="match status" value="1"/>
</dbReference>
<dbReference type="Pfam" id="PF01593">
    <property type="entry name" value="Amino_oxidase"/>
    <property type="match status" value="1"/>
</dbReference>